<evidence type="ECO:0000256" key="1">
    <source>
        <dbReference type="ARBA" id="ARBA00008511"/>
    </source>
</evidence>
<feature type="compositionally biased region" description="Polar residues" evidence="2">
    <location>
        <begin position="39"/>
        <end position="57"/>
    </location>
</feature>
<dbReference type="InterPro" id="IPR041442">
    <property type="entry name" value="PIH1D1/2/3_CS-like"/>
</dbReference>
<evidence type="ECO:0000259" key="3">
    <source>
        <dbReference type="Pfam" id="PF18201"/>
    </source>
</evidence>
<gene>
    <name evidence="4" type="primary">PIH1D3</name>
    <name evidence="4" type="ORF">SK128_001259</name>
</gene>
<evidence type="ECO:0000313" key="4">
    <source>
        <dbReference type="EMBL" id="KAK7071913.1"/>
    </source>
</evidence>
<evidence type="ECO:0000313" key="5">
    <source>
        <dbReference type="Proteomes" id="UP001381693"/>
    </source>
</evidence>
<evidence type="ECO:0000256" key="2">
    <source>
        <dbReference type="SAM" id="MobiDB-lite"/>
    </source>
</evidence>
<dbReference type="GO" id="GO:0045505">
    <property type="term" value="F:dynein intermediate chain binding"/>
    <property type="evidence" value="ECO:0007669"/>
    <property type="project" value="TreeGrafter"/>
</dbReference>
<accession>A0AAN8X0F9</accession>
<proteinExistence type="inferred from homology"/>
<feature type="non-terminal residue" evidence="4">
    <location>
        <position position="203"/>
    </location>
</feature>
<dbReference type="Proteomes" id="UP001381693">
    <property type="component" value="Unassembled WGS sequence"/>
</dbReference>
<dbReference type="PANTHER" id="PTHR21083">
    <property type="entry name" value="TWISTER"/>
    <property type="match status" value="1"/>
</dbReference>
<dbReference type="GO" id="GO:0005737">
    <property type="term" value="C:cytoplasm"/>
    <property type="evidence" value="ECO:0007669"/>
    <property type="project" value="TreeGrafter"/>
</dbReference>
<comment type="caution">
    <text evidence="4">The sequence shown here is derived from an EMBL/GenBank/DDBJ whole genome shotgun (WGS) entry which is preliminary data.</text>
</comment>
<dbReference type="AlphaFoldDB" id="A0AAN8X0F9"/>
<name>A0AAN8X0F9_HALRR</name>
<sequence length="203" mass="22459">MADFPSPIDVKKLVQLVAPRTDDDDDDIEASIAHGKKNSGITPASIGYNNTKPNTFKQTDKNSTSNTKKKDDILGNIWDIEEVQSDQRVEPSDPRTRPKYDITYRQRLSASQVYLPISSAGFKGHGEEDLIVKVIIPGDLLTEVTLEVNSSTLDLASPNYLLHLPLPRSVDQRKGVATWDPTEHTLMVTLPVLDTPLLTPVSK</sequence>
<dbReference type="Pfam" id="PF18201">
    <property type="entry name" value="PIH1_CS"/>
    <property type="match status" value="1"/>
</dbReference>
<dbReference type="PANTHER" id="PTHR21083:SF0">
    <property type="entry name" value="DYNEIN AXONEMAL ASSEMBLY FACTOR 6"/>
    <property type="match status" value="1"/>
</dbReference>
<protein>
    <submittedName>
        <fullName evidence="4">Protein pih1d3</fullName>
    </submittedName>
</protein>
<organism evidence="4 5">
    <name type="scientific">Halocaridina rubra</name>
    <name type="common">Hawaiian red shrimp</name>
    <dbReference type="NCBI Taxonomy" id="373956"/>
    <lineage>
        <taxon>Eukaryota</taxon>
        <taxon>Metazoa</taxon>
        <taxon>Ecdysozoa</taxon>
        <taxon>Arthropoda</taxon>
        <taxon>Crustacea</taxon>
        <taxon>Multicrustacea</taxon>
        <taxon>Malacostraca</taxon>
        <taxon>Eumalacostraca</taxon>
        <taxon>Eucarida</taxon>
        <taxon>Decapoda</taxon>
        <taxon>Pleocyemata</taxon>
        <taxon>Caridea</taxon>
        <taxon>Atyoidea</taxon>
        <taxon>Atyidae</taxon>
        <taxon>Halocaridina</taxon>
    </lineage>
</organism>
<dbReference type="GO" id="GO:0070286">
    <property type="term" value="P:axonemal dynein complex assembly"/>
    <property type="evidence" value="ECO:0007669"/>
    <property type="project" value="InterPro"/>
</dbReference>
<dbReference type="EMBL" id="JAXCGZ010013819">
    <property type="protein sequence ID" value="KAK7071913.1"/>
    <property type="molecule type" value="Genomic_DNA"/>
</dbReference>
<dbReference type="GO" id="GO:0051087">
    <property type="term" value="F:protein-folding chaperone binding"/>
    <property type="evidence" value="ECO:0007669"/>
    <property type="project" value="InterPro"/>
</dbReference>
<dbReference type="InterPro" id="IPR026697">
    <property type="entry name" value="DNAAF6"/>
</dbReference>
<comment type="similarity">
    <text evidence="1">Belongs to the PIH1 family.</text>
</comment>
<keyword evidence="5" id="KW-1185">Reference proteome</keyword>
<feature type="region of interest" description="Disordered" evidence="2">
    <location>
        <begin position="19"/>
        <end position="70"/>
    </location>
</feature>
<feature type="domain" description="PIH1D1/2/3 CS-like" evidence="3">
    <location>
        <begin position="96"/>
        <end position="193"/>
    </location>
</feature>
<reference evidence="4 5" key="1">
    <citation type="submission" date="2023-11" db="EMBL/GenBank/DDBJ databases">
        <title>Halocaridina rubra genome assembly.</title>
        <authorList>
            <person name="Smith C."/>
        </authorList>
    </citation>
    <scope>NUCLEOTIDE SEQUENCE [LARGE SCALE GENOMIC DNA]</scope>
    <source>
        <strain evidence="4">EP-1</strain>
        <tissue evidence="4">Whole</tissue>
    </source>
</reference>